<dbReference type="InterPro" id="IPR020483">
    <property type="entry name" value="Uncharacterised_YgbA"/>
</dbReference>
<proteinExistence type="predicted"/>
<organism evidence="2 3">
    <name type="scientific">Aliivibrio finisterrensis</name>
    <dbReference type="NCBI Taxonomy" id="511998"/>
    <lineage>
        <taxon>Bacteria</taxon>
        <taxon>Pseudomonadati</taxon>
        <taxon>Pseudomonadota</taxon>
        <taxon>Gammaproteobacteria</taxon>
        <taxon>Vibrionales</taxon>
        <taxon>Vibrionaceae</taxon>
        <taxon>Aliivibrio</taxon>
    </lineage>
</organism>
<name>A0A4Q5KQL3_9GAMM</name>
<feature type="region of interest" description="Disordered" evidence="1">
    <location>
        <begin position="109"/>
        <end position="129"/>
    </location>
</feature>
<accession>A0A4Q5KQL3</accession>
<evidence type="ECO:0000256" key="1">
    <source>
        <dbReference type="SAM" id="MobiDB-lite"/>
    </source>
</evidence>
<dbReference type="RefSeq" id="WP_130086238.1">
    <property type="nucleotide sequence ID" value="NZ_SEZJ01000002.1"/>
</dbReference>
<dbReference type="Pfam" id="PF11756">
    <property type="entry name" value="YgbA_NO"/>
    <property type="match status" value="1"/>
</dbReference>
<dbReference type="NCBIfam" id="NF007715">
    <property type="entry name" value="PRK10410.1-3"/>
    <property type="match status" value="1"/>
</dbReference>
<evidence type="ECO:0000313" key="3">
    <source>
        <dbReference type="Proteomes" id="UP000293465"/>
    </source>
</evidence>
<dbReference type="AlphaFoldDB" id="A0A4Q5KQL3"/>
<reference evidence="2 3" key="1">
    <citation type="submission" date="2019-02" db="EMBL/GenBank/DDBJ databases">
        <title>Genome sequences of Aliivibrio finisterrensis strains from farmed Atlantic salmon.</title>
        <authorList>
            <person name="Bowman J.P."/>
        </authorList>
    </citation>
    <scope>NUCLEOTIDE SEQUENCE [LARGE SCALE GENOMIC DNA]</scope>
    <source>
        <strain evidence="2 3">A32</strain>
    </source>
</reference>
<dbReference type="Proteomes" id="UP000293465">
    <property type="component" value="Unassembled WGS sequence"/>
</dbReference>
<protein>
    <submittedName>
        <fullName evidence="2">Nitrous oxide-stimulated promoter family protein</fullName>
    </submittedName>
</protein>
<sequence length="129" mass="15035">MKTSDILLGKLNTEFKTVSAMIEIYCKKNHHSEALCKECQQLMDYAEVRLDRCPYGENKPTCNTCPIHCYKPEPKEQMRLVMRFSGPRMLLKHPILAIRHLLSEKKNINPKPSPNCSNRHIRLQKGEKK</sequence>
<dbReference type="NCBIfam" id="NF007714">
    <property type="entry name" value="PRK10410.1-2"/>
    <property type="match status" value="1"/>
</dbReference>
<dbReference type="EMBL" id="SEZJ01000002">
    <property type="protein sequence ID" value="RYU47982.1"/>
    <property type="molecule type" value="Genomic_DNA"/>
</dbReference>
<dbReference type="OrthoDB" id="5344095at2"/>
<comment type="caution">
    <text evidence="2">The sequence shown here is derived from an EMBL/GenBank/DDBJ whole genome shotgun (WGS) entry which is preliminary data.</text>
</comment>
<gene>
    <name evidence="2" type="ORF">ERW49_02690</name>
</gene>
<dbReference type="GeneID" id="56273925"/>
<evidence type="ECO:0000313" key="2">
    <source>
        <dbReference type="EMBL" id="RYU47982.1"/>
    </source>
</evidence>